<feature type="compositionally biased region" description="Basic and acidic residues" evidence="6">
    <location>
        <begin position="362"/>
        <end position="377"/>
    </location>
</feature>
<dbReference type="Proteomes" id="UP000070544">
    <property type="component" value="Unassembled WGS sequence"/>
</dbReference>
<keyword evidence="4" id="KW-0378">Hydrolase</keyword>
<reference evidence="8 9" key="1">
    <citation type="journal article" date="2015" name="Genome Biol. Evol.">
        <title>Phylogenomic analyses indicate that early fungi evolved digesting cell walls of algal ancestors of land plants.</title>
        <authorList>
            <person name="Chang Y."/>
            <person name="Wang S."/>
            <person name="Sekimoto S."/>
            <person name="Aerts A.L."/>
            <person name="Choi C."/>
            <person name="Clum A."/>
            <person name="LaButti K.M."/>
            <person name="Lindquist E.A."/>
            <person name="Yee Ngan C."/>
            <person name="Ohm R.A."/>
            <person name="Salamov A.A."/>
            <person name="Grigoriev I.V."/>
            <person name="Spatafora J.W."/>
            <person name="Berbee M.L."/>
        </authorList>
    </citation>
    <scope>NUCLEOTIDE SEQUENCE [LARGE SCALE GENOMIC DNA]</scope>
    <source>
        <strain evidence="8 9">JEL478</strain>
    </source>
</reference>
<dbReference type="GO" id="GO:0016810">
    <property type="term" value="F:hydrolase activity, acting on carbon-nitrogen (but not peptide) bonds"/>
    <property type="evidence" value="ECO:0007669"/>
    <property type="project" value="InterPro"/>
</dbReference>
<evidence type="ECO:0000256" key="2">
    <source>
        <dbReference type="ARBA" id="ARBA00022723"/>
    </source>
</evidence>
<feature type="compositionally biased region" description="Low complexity" evidence="6">
    <location>
        <begin position="321"/>
        <end position="348"/>
    </location>
</feature>
<keyword evidence="9" id="KW-1185">Reference proteome</keyword>
<comment type="cofactor">
    <cofactor evidence="1">
        <name>Co(2+)</name>
        <dbReference type="ChEBI" id="CHEBI:48828"/>
    </cofactor>
</comment>
<dbReference type="InterPro" id="IPR011330">
    <property type="entry name" value="Glyco_hydro/deAcase_b/a-brl"/>
</dbReference>
<evidence type="ECO:0000259" key="7">
    <source>
        <dbReference type="PROSITE" id="PS51677"/>
    </source>
</evidence>
<dbReference type="Pfam" id="PF01522">
    <property type="entry name" value="Polysacc_deac_1"/>
    <property type="match status" value="1"/>
</dbReference>
<dbReference type="GO" id="GO:0005975">
    <property type="term" value="P:carbohydrate metabolic process"/>
    <property type="evidence" value="ECO:0007669"/>
    <property type="project" value="InterPro"/>
</dbReference>
<feature type="region of interest" description="Disordered" evidence="6">
    <location>
        <begin position="1"/>
        <end position="168"/>
    </location>
</feature>
<evidence type="ECO:0000313" key="9">
    <source>
        <dbReference type="Proteomes" id="UP000070544"/>
    </source>
</evidence>
<feature type="domain" description="NodB homology" evidence="7">
    <location>
        <begin position="579"/>
        <end position="781"/>
    </location>
</feature>
<evidence type="ECO:0000256" key="5">
    <source>
        <dbReference type="ARBA" id="ARBA00023277"/>
    </source>
</evidence>
<feature type="compositionally biased region" description="Low complexity" evidence="6">
    <location>
        <begin position="1"/>
        <end position="36"/>
    </location>
</feature>
<dbReference type="SUPFAM" id="SSF88713">
    <property type="entry name" value="Glycoside hydrolase/deacetylase"/>
    <property type="match status" value="1"/>
</dbReference>
<keyword evidence="5" id="KW-0119">Carbohydrate metabolism</keyword>
<feature type="region of interest" description="Disordered" evidence="6">
    <location>
        <begin position="194"/>
        <end position="453"/>
    </location>
</feature>
<feature type="compositionally biased region" description="Pro residues" evidence="6">
    <location>
        <begin position="528"/>
        <end position="545"/>
    </location>
</feature>
<dbReference type="Gene3D" id="3.20.20.370">
    <property type="entry name" value="Glycoside hydrolase/deacetylase"/>
    <property type="match status" value="1"/>
</dbReference>
<feature type="compositionally biased region" description="Low complexity" evidence="6">
    <location>
        <begin position="518"/>
        <end position="527"/>
    </location>
</feature>
<dbReference type="OrthoDB" id="2124814at2759"/>
<sequence length="795" mass="81225">MAGTDGASAGRGSAGDAGAAGVAGVAAAGDKAGVVRVMRRKIGGDGASAQTQRKSVESPDRAEPATTTGSPDVARRSSWGGRRADTAAASSDRPHSAAAATSGSATLLAPPSPSPTPSLDLHLANPPTRSLSLTAQKPSVPPRSPASTSAPAPAPASPTSPSTPSRSAVLHALPLSPVVPRPWMAHEIVARPHSAGAISTAGPKTGQLGRARSAEPTSSTSPPPTSPTSPTESRSFFPLPTTKAASFSLASSYSPSPSDARLRSLSPPSDPLPPLSTSPSPTPRGTTTSPSPNPPSLAPLAPISATAPTLDLSFSPFGSQSPALSAAARAISPPSPSTTTTSSATLLADFTHHNPLDSSFPPHEHSHSEEAEADNDHPSSPSPSPSPPPPSTPLTPLTPLWIPFIDPNKRLPAKPGRTSVTPSPTPDAHPRPPTHAPRRRPSGLAKDNPWAGGTILPSPVPQCFPCFPCGGSGGMGVSPRWVDRWRASRTARAATVVALLALLGIVVGLGVAFGRGSSSLPTTSTPLPVSPPVVPPSSLPSPVPGSPSATSAPAVATPPPSLQSMGTRAANIYDCGTGGLVALTFNGALSPHTPRVRQLLSSYNATATFFVVGKTNWTDLAGVGVGDEVKRIVAEGHQVASMGWSHCDFGTGACNLTQEVDVTSDLLATYLGKRPTYWRFPYNRSTTEATSYLLSRSYHIVTSAIDTQDLTRYPPIYNATATTADLVPGLPSAPSMVAQALDLGALSVNSYVVQMYETIPGYEDAVEGVLKEVTSRGYVFVTVAQCFGDASGGYA</sequence>
<evidence type="ECO:0000256" key="4">
    <source>
        <dbReference type="ARBA" id="ARBA00022801"/>
    </source>
</evidence>
<dbReference type="PRINTS" id="PR01217">
    <property type="entry name" value="PRICHEXTENSN"/>
</dbReference>
<proteinExistence type="predicted"/>
<feature type="region of interest" description="Disordered" evidence="6">
    <location>
        <begin position="518"/>
        <end position="562"/>
    </location>
</feature>
<feature type="compositionally biased region" description="Basic and acidic residues" evidence="6">
    <location>
        <begin position="54"/>
        <end position="63"/>
    </location>
</feature>
<dbReference type="PANTHER" id="PTHR46471:SF2">
    <property type="entry name" value="CHITIN DEACETYLASE-RELATED"/>
    <property type="match status" value="1"/>
</dbReference>
<feature type="compositionally biased region" description="Pro residues" evidence="6">
    <location>
        <begin position="423"/>
        <end position="435"/>
    </location>
</feature>
<feature type="compositionally biased region" description="Low complexity" evidence="6">
    <location>
        <begin position="86"/>
        <end position="109"/>
    </location>
</feature>
<dbReference type="OMA" id="ASPHERY"/>
<feature type="compositionally biased region" description="Low complexity" evidence="6">
    <location>
        <begin position="298"/>
        <end position="310"/>
    </location>
</feature>
<accession>A0A139A207</accession>
<dbReference type="EMBL" id="KQ965827">
    <property type="protein sequence ID" value="KXS10393.1"/>
    <property type="molecule type" value="Genomic_DNA"/>
</dbReference>
<feature type="compositionally biased region" description="Low complexity" evidence="6">
    <location>
        <begin position="159"/>
        <end position="168"/>
    </location>
</feature>
<keyword evidence="3" id="KW-0732">Signal</keyword>
<dbReference type="PROSITE" id="PS51677">
    <property type="entry name" value="NODB"/>
    <property type="match status" value="1"/>
</dbReference>
<dbReference type="STRING" id="1344416.A0A139A207"/>
<evidence type="ECO:0000256" key="6">
    <source>
        <dbReference type="SAM" id="MobiDB-lite"/>
    </source>
</evidence>
<dbReference type="GO" id="GO:0046872">
    <property type="term" value="F:metal ion binding"/>
    <property type="evidence" value="ECO:0007669"/>
    <property type="project" value="UniProtKB-KW"/>
</dbReference>
<keyword evidence="2" id="KW-0479">Metal-binding</keyword>
<dbReference type="AlphaFoldDB" id="A0A139A207"/>
<evidence type="ECO:0000313" key="8">
    <source>
        <dbReference type="EMBL" id="KXS10393.1"/>
    </source>
</evidence>
<feature type="compositionally biased region" description="Polar residues" evidence="6">
    <location>
        <begin position="127"/>
        <end position="137"/>
    </location>
</feature>
<feature type="compositionally biased region" description="Pro residues" evidence="6">
    <location>
        <begin position="268"/>
        <end position="282"/>
    </location>
</feature>
<name>A0A139A207_GONPJ</name>
<dbReference type="PANTHER" id="PTHR46471">
    <property type="entry name" value="CHITIN DEACETYLASE"/>
    <property type="match status" value="1"/>
</dbReference>
<feature type="compositionally biased region" description="Pro residues" evidence="6">
    <location>
        <begin position="380"/>
        <end position="393"/>
    </location>
</feature>
<organism evidence="8 9">
    <name type="scientific">Gonapodya prolifera (strain JEL478)</name>
    <name type="common">Monoblepharis prolifera</name>
    <dbReference type="NCBI Taxonomy" id="1344416"/>
    <lineage>
        <taxon>Eukaryota</taxon>
        <taxon>Fungi</taxon>
        <taxon>Fungi incertae sedis</taxon>
        <taxon>Chytridiomycota</taxon>
        <taxon>Chytridiomycota incertae sedis</taxon>
        <taxon>Monoblepharidomycetes</taxon>
        <taxon>Monoblepharidales</taxon>
        <taxon>Gonapodyaceae</taxon>
        <taxon>Gonapodya</taxon>
    </lineage>
</organism>
<protein>
    <submittedName>
        <fullName evidence="8">Carbohydrate esterase family 4 protein</fullName>
    </submittedName>
</protein>
<evidence type="ECO:0000256" key="1">
    <source>
        <dbReference type="ARBA" id="ARBA00001941"/>
    </source>
</evidence>
<dbReference type="InterPro" id="IPR002509">
    <property type="entry name" value="NODB_dom"/>
</dbReference>
<feature type="compositionally biased region" description="Low complexity" evidence="6">
    <location>
        <begin position="546"/>
        <end position="555"/>
    </location>
</feature>
<evidence type="ECO:0000256" key="3">
    <source>
        <dbReference type="ARBA" id="ARBA00022729"/>
    </source>
</evidence>
<feature type="compositionally biased region" description="Low complexity" evidence="6">
    <location>
        <begin position="228"/>
        <end position="267"/>
    </location>
</feature>
<gene>
    <name evidence="8" type="ORF">M427DRAFT_139537</name>
</gene>